<feature type="domain" description="Histidine kinase" evidence="9">
    <location>
        <begin position="424"/>
        <end position="617"/>
    </location>
</feature>
<evidence type="ECO:0000256" key="2">
    <source>
        <dbReference type="ARBA" id="ARBA00012438"/>
    </source>
</evidence>
<dbReference type="eggNOG" id="COG3920">
    <property type="taxonomic scope" value="Bacteria"/>
</dbReference>
<dbReference type="Pfam" id="PF02518">
    <property type="entry name" value="HATPase_c"/>
    <property type="match status" value="1"/>
</dbReference>
<dbReference type="SUPFAM" id="SSF48452">
    <property type="entry name" value="TPR-like"/>
    <property type="match status" value="1"/>
</dbReference>
<accession>G8R663</accession>
<dbReference type="PANTHER" id="PTHR41523">
    <property type="entry name" value="TWO-COMPONENT SYSTEM SENSOR PROTEIN"/>
    <property type="match status" value="1"/>
</dbReference>
<keyword evidence="8" id="KW-0472">Membrane</keyword>
<dbReference type="AlphaFoldDB" id="G8R663"/>
<evidence type="ECO:0000259" key="9">
    <source>
        <dbReference type="PROSITE" id="PS50109"/>
    </source>
</evidence>
<feature type="transmembrane region" description="Helical" evidence="8">
    <location>
        <begin position="375"/>
        <end position="395"/>
    </location>
</feature>
<dbReference type="GO" id="GO:0005524">
    <property type="term" value="F:ATP binding"/>
    <property type="evidence" value="ECO:0007669"/>
    <property type="project" value="UniProtKB-KW"/>
</dbReference>
<sequence>MNFPSTIRSVFLIIIFYLATSLSLKAQSGNKRKQSKNLVNTYLDSAWNNYVAHLPFDHFVISADSIAKSEGLPELFSTIYGYKGLYFSSIGNTDSSIYYQLQAIKIFESVDSLAPKLVNAYYNLADTYERAELDNKALFYARKSLEQAKIMGNSVDVRYCYTLIASILTSMANHIKDDLKNYSLRSEAIKESRKALRGSNYDSLLSFEFNALLSLSDNYREIYALPRDGENYTISHYLDSAEKYNNIAYSHTPDSMVHLKNVALAQKSFILQERGEFDEALELLNQAGKVLMMNSDLSNVQRFYKAKEDLYLEMGIMDSAFYYQKLHYNISDSIADLETRKYTNQLETQYETAKKEKRIQALETQSKLQKAKNQLSLTVAIAIGVILIIVIYFLIQNRKKSKRLAEQNKIIQQSHKEIEDLIRESHHRIKNNLQVVSSLLKMQSKNAKSEETKANLLEAFNRVKTIAVLHQKLQGSQTFKQIQMQEFVSQLTEAIQGSVMSSNQDIQLSTDVDPILLSTDQSISIGLIINEVLTNSFKYAFAEKKGSIILQLKEEETDNIILKIYDDGKGLPEDFDISQNPSLGYKIINSMTVKLKGKLDISGINGTCTSIHFKKTPIA</sequence>
<dbReference type="EC" id="2.7.13.3" evidence="2"/>
<gene>
    <name evidence="10" type="ordered locus">Oweho_1248</name>
</gene>
<dbReference type="Proteomes" id="UP000005631">
    <property type="component" value="Chromosome"/>
</dbReference>
<evidence type="ECO:0000313" key="10">
    <source>
        <dbReference type="EMBL" id="AEV32253.1"/>
    </source>
</evidence>
<dbReference type="HOGENOM" id="CLU_022307_1_0_10"/>
<dbReference type="SUPFAM" id="SSF55874">
    <property type="entry name" value="ATPase domain of HSP90 chaperone/DNA topoisomerase II/histidine kinase"/>
    <property type="match status" value="1"/>
</dbReference>
<keyword evidence="7" id="KW-0067">ATP-binding</keyword>
<dbReference type="InterPro" id="IPR003594">
    <property type="entry name" value="HATPase_dom"/>
</dbReference>
<dbReference type="PATRIC" id="fig|926562.3.peg.1263"/>
<evidence type="ECO:0000256" key="6">
    <source>
        <dbReference type="ARBA" id="ARBA00022777"/>
    </source>
</evidence>
<evidence type="ECO:0000256" key="4">
    <source>
        <dbReference type="ARBA" id="ARBA00022679"/>
    </source>
</evidence>
<reference evidence="10 11" key="1">
    <citation type="journal article" date="2012" name="Stand. Genomic Sci.">
        <title>Genome sequence of the orange-pigmented seawater bacterium Owenweeksia hongkongensis type strain (UST20020801(T)).</title>
        <authorList>
            <person name="Riedel T."/>
            <person name="Held B."/>
            <person name="Nolan M."/>
            <person name="Lucas S."/>
            <person name="Lapidus A."/>
            <person name="Tice H."/>
            <person name="Del Rio T.G."/>
            <person name="Cheng J.F."/>
            <person name="Han C."/>
            <person name="Tapia R."/>
            <person name="Goodwin L.A."/>
            <person name="Pitluck S."/>
            <person name="Liolios K."/>
            <person name="Mavromatis K."/>
            <person name="Pagani I."/>
            <person name="Ivanova N."/>
            <person name="Mikhailova N."/>
            <person name="Pati A."/>
            <person name="Chen A."/>
            <person name="Palaniappan K."/>
            <person name="Rohde M."/>
            <person name="Tindall B.J."/>
            <person name="Detter J.C."/>
            <person name="Goker M."/>
            <person name="Woyke T."/>
            <person name="Bristow J."/>
            <person name="Eisen J.A."/>
            <person name="Markowitz V."/>
            <person name="Hugenholtz P."/>
            <person name="Klenk H.P."/>
            <person name="Kyrpides N.C."/>
        </authorList>
    </citation>
    <scope>NUCLEOTIDE SEQUENCE</scope>
    <source>
        <strain evidence="11">DSM 17368 / JCM 12287 / NRRL B-23963</strain>
    </source>
</reference>
<dbReference type="InterPro" id="IPR036890">
    <property type="entry name" value="HATPase_C_sf"/>
</dbReference>
<keyword evidence="3" id="KW-0597">Phosphoprotein</keyword>
<dbReference type="OrthoDB" id="9767435at2"/>
<dbReference type="KEGG" id="oho:Oweho_1248"/>
<evidence type="ECO:0000256" key="8">
    <source>
        <dbReference type="SAM" id="Phobius"/>
    </source>
</evidence>
<keyword evidence="11" id="KW-1185">Reference proteome</keyword>
<comment type="catalytic activity">
    <reaction evidence="1">
        <text>ATP + protein L-histidine = ADP + protein N-phospho-L-histidine.</text>
        <dbReference type="EC" id="2.7.13.3"/>
    </reaction>
</comment>
<dbReference type="STRING" id="926562.Oweho_1248"/>
<dbReference type="EMBL" id="CP003156">
    <property type="protein sequence ID" value="AEV32253.1"/>
    <property type="molecule type" value="Genomic_DNA"/>
</dbReference>
<dbReference type="Gene3D" id="1.25.40.10">
    <property type="entry name" value="Tetratricopeptide repeat domain"/>
    <property type="match status" value="1"/>
</dbReference>
<proteinExistence type="predicted"/>
<dbReference type="InterPro" id="IPR011495">
    <property type="entry name" value="Sig_transdc_His_kin_sub2_dim/P"/>
</dbReference>
<evidence type="ECO:0000256" key="7">
    <source>
        <dbReference type="ARBA" id="ARBA00022840"/>
    </source>
</evidence>
<evidence type="ECO:0000256" key="5">
    <source>
        <dbReference type="ARBA" id="ARBA00022741"/>
    </source>
</evidence>
<protein>
    <recommendedName>
        <fullName evidence="2">histidine kinase</fullName>
        <ecNumber evidence="2">2.7.13.3</ecNumber>
    </recommendedName>
</protein>
<keyword evidence="8" id="KW-1133">Transmembrane helix</keyword>
<evidence type="ECO:0000256" key="1">
    <source>
        <dbReference type="ARBA" id="ARBA00000085"/>
    </source>
</evidence>
<dbReference type="GO" id="GO:0004673">
    <property type="term" value="F:protein histidine kinase activity"/>
    <property type="evidence" value="ECO:0007669"/>
    <property type="project" value="UniProtKB-EC"/>
</dbReference>
<keyword evidence="5" id="KW-0547">Nucleotide-binding</keyword>
<keyword evidence="6 10" id="KW-0418">Kinase</keyword>
<dbReference type="Pfam" id="PF07568">
    <property type="entry name" value="HisKA_2"/>
    <property type="match status" value="1"/>
</dbReference>
<keyword evidence="4" id="KW-0808">Transferase</keyword>
<keyword evidence="8" id="KW-0812">Transmembrane</keyword>
<dbReference type="PANTHER" id="PTHR41523:SF8">
    <property type="entry name" value="ETHYLENE RESPONSE SENSOR PROTEIN"/>
    <property type="match status" value="1"/>
</dbReference>
<dbReference type="InterPro" id="IPR005467">
    <property type="entry name" value="His_kinase_dom"/>
</dbReference>
<dbReference type="RefSeq" id="WP_014201613.1">
    <property type="nucleotide sequence ID" value="NC_016599.1"/>
</dbReference>
<name>G8R663_OWEHD</name>
<evidence type="ECO:0000256" key="3">
    <source>
        <dbReference type="ARBA" id="ARBA00022553"/>
    </source>
</evidence>
<dbReference type="SMART" id="SM00387">
    <property type="entry name" value="HATPase_c"/>
    <property type="match status" value="1"/>
</dbReference>
<dbReference type="Gene3D" id="3.30.565.10">
    <property type="entry name" value="Histidine kinase-like ATPase, C-terminal domain"/>
    <property type="match status" value="1"/>
</dbReference>
<dbReference type="Gene3D" id="3.30.450.20">
    <property type="entry name" value="PAS domain"/>
    <property type="match status" value="1"/>
</dbReference>
<organism evidence="10 11">
    <name type="scientific">Owenweeksia hongkongensis (strain DSM 17368 / CIP 108786 / JCM 12287 / NRRL B-23963 / UST20020801)</name>
    <dbReference type="NCBI Taxonomy" id="926562"/>
    <lineage>
        <taxon>Bacteria</taxon>
        <taxon>Pseudomonadati</taxon>
        <taxon>Bacteroidota</taxon>
        <taxon>Flavobacteriia</taxon>
        <taxon>Flavobacteriales</taxon>
        <taxon>Owenweeksiaceae</taxon>
        <taxon>Owenweeksia</taxon>
    </lineage>
</organism>
<evidence type="ECO:0000313" key="11">
    <source>
        <dbReference type="Proteomes" id="UP000005631"/>
    </source>
</evidence>
<dbReference type="InterPro" id="IPR011990">
    <property type="entry name" value="TPR-like_helical_dom_sf"/>
</dbReference>
<dbReference type="eggNOG" id="COG0457">
    <property type="taxonomic scope" value="Bacteria"/>
</dbReference>
<dbReference type="PROSITE" id="PS50109">
    <property type="entry name" value="HIS_KIN"/>
    <property type="match status" value="1"/>
</dbReference>